<gene>
    <name evidence="2" type="ORF">H5410_003574</name>
</gene>
<evidence type="ECO:0008006" key="4">
    <source>
        <dbReference type="Google" id="ProtNLM"/>
    </source>
</evidence>
<evidence type="ECO:0000313" key="2">
    <source>
        <dbReference type="EMBL" id="KAG5631857.1"/>
    </source>
</evidence>
<keyword evidence="1" id="KW-0732">Signal</keyword>
<evidence type="ECO:0000313" key="3">
    <source>
        <dbReference type="Proteomes" id="UP000824120"/>
    </source>
</evidence>
<feature type="signal peptide" evidence="1">
    <location>
        <begin position="1"/>
        <end position="21"/>
    </location>
</feature>
<protein>
    <recommendedName>
        <fullName evidence="4">ZP domain-containing protein</fullName>
    </recommendedName>
</protein>
<evidence type="ECO:0000256" key="1">
    <source>
        <dbReference type="SAM" id="SignalP"/>
    </source>
</evidence>
<reference evidence="2 3" key="1">
    <citation type="submission" date="2020-09" db="EMBL/GenBank/DDBJ databases">
        <title>De no assembly of potato wild relative species, Solanum commersonii.</title>
        <authorList>
            <person name="Cho K."/>
        </authorList>
    </citation>
    <scope>NUCLEOTIDE SEQUENCE [LARGE SCALE GENOMIC DNA]</scope>
    <source>
        <strain evidence="2">LZ3.2</strain>
        <tissue evidence="2">Leaf</tissue>
    </source>
</reference>
<proteinExistence type="predicted"/>
<dbReference type="EMBL" id="JACXVP010000001">
    <property type="protein sequence ID" value="KAG5631857.1"/>
    <property type="molecule type" value="Genomic_DNA"/>
</dbReference>
<dbReference type="AlphaFoldDB" id="A0A9J6B599"/>
<comment type="caution">
    <text evidence="2">The sequence shown here is derived from an EMBL/GenBank/DDBJ whole genome shotgun (WGS) entry which is preliminary data.</text>
</comment>
<keyword evidence="3" id="KW-1185">Reference proteome</keyword>
<name>A0A9J6B599_SOLCO</name>
<sequence length="165" mass="19201">MKSISLRLILLFKICISITYRQRHALQQSFIPFYQQNYTNETMCFVRFIARDPCPRSHHYSQCLSPSSPVHQVEYLGVVGVEFPLFPSSYIAIYRCLMNYNGHRSGDYGIAKIKGLLLPNPLDLIRIDGSTRSIQEFHMNSLLYEQQTYNCSFKIKKKATVVKEH</sequence>
<dbReference type="Proteomes" id="UP000824120">
    <property type="component" value="Chromosome 1"/>
</dbReference>
<feature type="chain" id="PRO_5039891152" description="ZP domain-containing protein" evidence="1">
    <location>
        <begin position="22"/>
        <end position="165"/>
    </location>
</feature>
<organism evidence="2 3">
    <name type="scientific">Solanum commersonii</name>
    <name type="common">Commerson's wild potato</name>
    <name type="synonym">Commerson's nightshade</name>
    <dbReference type="NCBI Taxonomy" id="4109"/>
    <lineage>
        <taxon>Eukaryota</taxon>
        <taxon>Viridiplantae</taxon>
        <taxon>Streptophyta</taxon>
        <taxon>Embryophyta</taxon>
        <taxon>Tracheophyta</taxon>
        <taxon>Spermatophyta</taxon>
        <taxon>Magnoliopsida</taxon>
        <taxon>eudicotyledons</taxon>
        <taxon>Gunneridae</taxon>
        <taxon>Pentapetalae</taxon>
        <taxon>asterids</taxon>
        <taxon>lamiids</taxon>
        <taxon>Solanales</taxon>
        <taxon>Solanaceae</taxon>
        <taxon>Solanoideae</taxon>
        <taxon>Solaneae</taxon>
        <taxon>Solanum</taxon>
    </lineage>
</organism>
<accession>A0A9J6B599</accession>